<evidence type="ECO:0000313" key="7">
    <source>
        <dbReference type="EMBL" id="SEM22204.1"/>
    </source>
</evidence>
<dbReference type="EMBL" id="FOAP01000013">
    <property type="protein sequence ID" value="SEM22204.1"/>
    <property type="molecule type" value="Genomic_DNA"/>
</dbReference>
<dbReference type="GO" id="GO:0016020">
    <property type="term" value="C:membrane"/>
    <property type="evidence" value="ECO:0007669"/>
    <property type="project" value="UniProtKB-SubCell"/>
</dbReference>
<evidence type="ECO:0000256" key="5">
    <source>
        <dbReference type="SAM" id="Phobius"/>
    </source>
</evidence>
<keyword evidence="3 5" id="KW-1133">Transmembrane helix</keyword>
<sequence>MSEGALFTSHLGQVHTRSRFRLWGADLLDLGTAGLLGWGAARALDLEQSRASVLASMAALWLLVGIVGGLRGWTLGRRLFDVQLVSAQGTPPGPLRALLRAFTTLPDVFLVPLLPARPLDRLLQVHGERPAPGLGPWLRGLSWQLPWVAALAVALGFIALPTRHEAFSYLDSTLIGWKCCHGYRRHQDTWMCQRSLSRLVREAKANTPEAKPLVAQCPEVASRLAP</sequence>
<reference evidence="8" key="1">
    <citation type="submission" date="2016-10" db="EMBL/GenBank/DDBJ databases">
        <authorList>
            <person name="Varghese N."/>
            <person name="Submissions S."/>
        </authorList>
    </citation>
    <scope>NUCLEOTIDE SEQUENCE [LARGE SCALE GENOMIC DNA]</scope>
    <source>
        <strain evidence="8">DSM 17044</strain>
    </source>
</reference>
<keyword evidence="4 5" id="KW-0472">Membrane</keyword>
<feature type="transmembrane region" description="Helical" evidence="5">
    <location>
        <begin position="20"/>
        <end position="41"/>
    </location>
</feature>
<evidence type="ECO:0000256" key="4">
    <source>
        <dbReference type="ARBA" id="ARBA00023136"/>
    </source>
</evidence>
<proteinExistence type="predicted"/>
<feature type="transmembrane region" description="Helical" evidence="5">
    <location>
        <begin position="53"/>
        <end position="73"/>
    </location>
</feature>
<evidence type="ECO:0000256" key="2">
    <source>
        <dbReference type="ARBA" id="ARBA00022692"/>
    </source>
</evidence>
<keyword evidence="2 5" id="KW-0812">Transmembrane</keyword>
<feature type="domain" description="RDD" evidence="6">
    <location>
        <begin position="52"/>
        <end position="158"/>
    </location>
</feature>
<dbReference type="OrthoDB" id="5381791at2"/>
<gene>
    <name evidence="7" type="ORF">SAMN05444354_11370</name>
</gene>
<dbReference type="Proteomes" id="UP000182719">
    <property type="component" value="Unassembled WGS sequence"/>
</dbReference>
<organism evidence="7 8">
    <name type="scientific">Stigmatella aurantiaca</name>
    <dbReference type="NCBI Taxonomy" id="41"/>
    <lineage>
        <taxon>Bacteria</taxon>
        <taxon>Pseudomonadati</taxon>
        <taxon>Myxococcota</taxon>
        <taxon>Myxococcia</taxon>
        <taxon>Myxococcales</taxon>
        <taxon>Cystobacterineae</taxon>
        <taxon>Archangiaceae</taxon>
        <taxon>Stigmatella</taxon>
    </lineage>
</organism>
<evidence type="ECO:0000256" key="1">
    <source>
        <dbReference type="ARBA" id="ARBA00004141"/>
    </source>
</evidence>
<dbReference type="Pfam" id="PF06271">
    <property type="entry name" value="RDD"/>
    <property type="match status" value="1"/>
</dbReference>
<comment type="subcellular location">
    <subcellularLocation>
        <location evidence="1">Membrane</location>
        <topology evidence="1">Multi-pass membrane protein</topology>
    </subcellularLocation>
</comment>
<evidence type="ECO:0000256" key="3">
    <source>
        <dbReference type="ARBA" id="ARBA00022989"/>
    </source>
</evidence>
<accession>A0A1H7WLG5</accession>
<protein>
    <submittedName>
        <fullName evidence="7">RDD family protein</fullName>
    </submittedName>
</protein>
<evidence type="ECO:0000259" key="6">
    <source>
        <dbReference type="Pfam" id="PF06271"/>
    </source>
</evidence>
<dbReference type="AlphaFoldDB" id="A0A1H7WLG5"/>
<evidence type="ECO:0000313" key="8">
    <source>
        <dbReference type="Proteomes" id="UP000182719"/>
    </source>
</evidence>
<feature type="transmembrane region" description="Helical" evidence="5">
    <location>
        <begin position="141"/>
        <end position="160"/>
    </location>
</feature>
<name>A0A1H7WLG5_STIAU</name>
<dbReference type="InterPro" id="IPR010432">
    <property type="entry name" value="RDD"/>
</dbReference>
<keyword evidence="8" id="KW-1185">Reference proteome</keyword>